<organism evidence="1 2">
    <name type="scientific">Dallia pectoralis</name>
    <name type="common">Alaska blackfish</name>
    <dbReference type="NCBI Taxonomy" id="75939"/>
    <lineage>
        <taxon>Eukaryota</taxon>
        <taxon>Metazoa</taxon>
        <taxon>Chordata</taxon>
        <taxon>Craniata</taxon>
        <taxon>Vertebrata</taxon>
        <taxon>Euteleostomi</taxon>
        <taxon>Actinopterygii</taxon>
        <taxon>Neopterygii</taxon>
        <taxon>Teleostei</taxon>
        <taxon>Protacanthopterygii</taxon>
        <taxon>Esociformes</taxon>
        <taxon>Umbridae</taxon>
        <taxon>Dallia</taxon>
    </lineage>
</organism>
<sequence length="1039" mass="116263">MRHLYSCPFNGGCISAWSSWSHRRSFTLYIATTEYASHMKLFVSEGNPHCLKVLAVLKVTGVKCDVQHVNHEEKVVPYLSRPSLPALLLPSGKHLFTANTICRYLGEVSGQPSSDLSNQWLEWEASELQPAVAQALHLMVLQGKRGEEASSALQGPLSYLEQSLSKKTTSFLTAEVVSVADMVVWAALYPIMSDCILVSGNRVKVQNWFERVGMLAACVSSAQEVLKGKGLKAEALKAYMQKQPAPFHSQTQRRDHQPCNSPEQDDVGDRVMSEEEIQTATLTWAKGLTNTSVITHRQHPILPKEGKRNILVTSALPYVNNVPHLGNIIGCVLSADVYARYCRLRDWNVLYVCGTDEYGTATENKAREEGLTPQQICDKYHHVHASIYQWFQIDFDYFGRTTTEKQTQIAQNIFWRLHERGFLLEDTVEQLRCETCQRFLADRFVEGTCPFCTYPEARGDQCDKCGKLINAVELREPKCKVCSQTPVVRSSKHLFLDLPKLEAELEQWLERSTGSGDWTANAKQITRSWLRDGLKPRCITRDLKWGTPVPHPDFSDKVFYVWFDAPIGYLSITANYTDQWEKWWKNPAQVELYNFMAKDNVPFHSVVFPCSLLGAQDNYTLVNHLVATEYLNYEDTKFSKSRGVGVFGDMAKDTGIPSDVWRFYLLYLRPEGQDSAFSWADMAIKNNSELLNNLGNFINRAGMFVSKFFENCVPAMDLQPEDQRLLAQVGWELKQYISLMDKVKIRDGLKCILNISRHGNQYIQVNEPWRKIKGEEADRLRAGTVTGVSVNVACLLSVMLLPYMPTVSQTIRQQLNAPPTVTATLLQGSGNFVCCLSAGHHIGVVSPLFQKLEADQIEALKKRFGGQQPKASTQVDVSTQPAPSSAAQVVMNGVDPERAKELTHAVADQGEKVRMLKSQKAEKAAITAEVAKLLDLKKQLAMAEGKNQEPAQTKSTKKAQPASSLAPAAQAVNSSDPERAKELMLAVAEQGEKVRILKGQKAEKAVITTEVAKLLDLKKQLALAEGKNPEPVLMKGKKK</sequence>
<proteinExistence type="predicted"/>
<gene>
    <name evidence="1" type="ORF">DPEC_G00209300</name>
</gene>
<evidence type="ECO:0000313" key="2">
    <source>
        <dbReference type="Proteomes" id="UP001157502"/>
    </source>
</evidence>
<dbReference type="Proteomes" id="UP001157502">
    <property type="component" value="Chromosome 17"/>
</dbReference>
<reference evidence="1" key="1">
    <citation type="submission" date="2021-05" db="EMBL/GenBank/DDBJ databases">
        <authorList>
            <person name="Pan Q."/>
            <person name="Jouanno E."/>
            <person name="Zahm M."/>
            <person name="Klopp C."/>
            <person name="Cabau C."/>
            <person name="Louis A."/>
            <person name="Berthelot C."/>
            <person name="Parey E."/>
            <person name="Roest Crollius H."/>
            <person name="Montfort J."/>
            <person name="Robinson-Rechavi M."/>
            <person name="Bouchez O."/>
            <person name="Lampietro C."/>
            <person name="Lopez Roques C."/>
            <person name="Donnadieu C."/>
            <person name="Postlethwait J."/>
            <person name="Bobe J."/>
            <person name="Dillon D."/>
            <person name="Chandos A."/>
            <person name="von Hippel F."/>
            <person name="Guiguen Y."/>
        </authorList>
    </citation>
    <scope>NUCLEOTIDE SEQUENCE</scope>
    <source>
        <strain evidence="1">YG-Jan2019</strain>
    </source>
</reference>
<protein>
    <submittedName>
        <fullName evidence="1">Uncharacterized protein</fullName>
    </submittedName>
</protein>
<accession>A0ACC2G5W5</accession>
<evidence type="ECO:0000313" key="1">
    <source>
        <dbReference type="EMBL" id="KAJ7998855.1"/>
    </source>
</evidence>
<name>A0ACC2G5W5_DALPE</name>
<keyword evidence="2" id="KW-1185">Reference proteome</keyword>
<dbReference type="EMBL" id="CM055744">
    <property type="protein sequence ID" value="KAJ7998855.1"/>
    <property type="molecule type" value="Genomic_DNA"/>
</dbReference>
<comment type="caution">
    <text evidence="1">The sequence shown here is derived from an EMBL/GenBank/DDBJ whole genome shotgun (WGS) entry which is preliminary data.</text>
</comment>